<accession>A0A4Y7PJH0</accession>
<dbReference type="AlphaFoldDB" id="A0A4Y7PJH0"/>
<protein>
    <submittedName>
        <fullName evidence="1">Uncharacterized protein</fullName>
    </submittedName>
</protein>
<dbReference type="VEuPathDB" id="FungiDB:BD410DRAFT_902939"/>
<sequence>MDSTRIPIANSVGIPGLDNLIRFLTRLKNHRSQSANADEVWDDVACEPMSIHGSPKSKAEVCGLRQALDDAKICMAALNHVQGQLRRRIKSLQKACLPMTLDEGMKSLPGEVLAQIFESGHYMTDNRMFGKRVSHVCQYFRQVSLRTPLLWSRISDFYSEDQFDAFLSRSGHADLDVSIACADQELRSAFGFIQRLRPHSDRWTQLRIAYKHLASEEALIPTNAPPSLQLPRLQHIYNDYYIDLSSWDLPSLSHIHGYDFALLPKHKFMSQVTFFEWYTDEIEPLCELLESIYSMTNLQFLSLTFVGSLRGVPCGSYPAKPNRHSVPIDTLQITFKYITYEWVIEPLYVNLSYLSPSTINLSLENVLGRSNDYPSYLFDRGDLFPYGSIINVRILGVYRPPYYTYKPFPFLTGLVRGCEIAHTIHIEADDTAFISLRDTPDQWTYFTNLRHLRFTRCDRLAEWEIRALVENLMINAAPGMGLQSLEVIKCPGISEDVLLELKDKVGSKLRWELESDDRVSPC</sequence>
<reference evidence="1 2" key="1">
    <citation type="submission" date="2018-06" db="EMBL/GenBank/DDBJ databases">
        <title>A transcriptomic atlas of mushroom development highlights an independent origin of complex multicellularity.</title>
        <authorList>
            <consortium name="DOE Joint Genome Institute"/>
            <person name="Krizsan K."/>
            <person name="Almasi E."/>
            <person name="Merenyi Z."/>
            <person name="Sahu N."/>
            <person name="Viragh M."/>
            <person name="Koszo T."/>
            <person name="Mondo S."/>
            <person name="Kiss B."/>
            <person name="Balint B."/>
            <person name="Kues U."/>
            <person name="Barry K."/>
            <person name="Hegedus J.C."/>
            <person name="Henrissat B."/>
            <person name="Johnson J."/>
            <person name="Lipzen A."/>
            <person name="Ohm R."/>
            <person name="Nagy I."/>
            <person name="Pangilinan J."/>
            <person name="Yan J."/>
            <person name="Xiong Y."/>
            <person name="Grigoriev I.V."/>
            <person name="Hibbett D.S."/>
            <person name="Nagy L.G."/>
        </authorList>
    </citation>
    <scope>NUCLEOTIDE SEQUENCE [LARGE SCALE GENOMIC DNA]</scope>
    <source>
        <strain evidence="1 2">SZMC22713</strain>
    </source>
</reference>
<name>A0A4Y7PJH0_9AGAM</name>
<dbReference type="EMBL" id="ML170315">
    <property type="protein sequence ID" value="TDL14689.1"/>
    <property type="molecule type" value="Genomic_DNA"/>
</dbReference>
<evidence type="ECO:0000313" key="2">
    <source>
        <dbReference type="Proteomes" id="UP000294933"/>
    </source>
</evidence>
<gene>
    <name evidence="1" type="ORF">BD410DRAFT_902939</name>
</gene>
<organism evidence="1 2">
    <name type="scientific">Rickenella mellea</name>
    <dbReference type="NCBI Taxonomy" id="50990"/>
    <lineage>
        <taxon>Eukaryota</taxon>
        <taxon>Fungi</taxon>
        <taxon>Dikarya</taxon>
        <taxon>Basidiomycota</taxon>
        <taxon>Agaricomycotina</taxon>
        <taxon>Agaricomycetes</taxon>
        <taxon>Hymenochaetales</taxon>
        <taxon>Rickenellaceae</taxon>
        <taxon>Rickenella</taxon>
    </lineage>
</organism>
<proteinExistence type="predicted"/>
<dbReference type="OrthoDB" id="2269034at2759"/>
<keyword evidence="2" id="KW-1185">Reference proteome</keyword>
<dbReference type="Proteomes" id="UP000294933">
    <property type="component" value="Unassembled WGS sequence"/>
</dbReference>
<dbReference type="Gene3D" id="1.20.1280.50">
    <property type="match status" value="1"/>
</dbReference>
<evidence type="ECO:0000313" key="1">
    <source>
        <dbReference type="EMBL" id="TDL14689.1"/>
    </source>
</evidence>